<reference evidence="1 2" key="1">
    <citation type="submission" date="2020-08" db="EMBL/GenBank/DDBJ databases">
        <title>Functional genomics of gut bacteria from endangered species of beetles.</title>
        <authorList>
            <person name="Carlos-Shanley C."/>
        </authorList>
    </citation>
    <scope>NUCLEOTIDE SEQUENCE [LARGE SCALE GENOMIC DNA]</scope>
    <source>
        <strain evidence="1 2">S00202</strain>
    </source>
</reference>
<dbReference type="Proteomes" id="UP000557193">
    <property type="component" value="Unassembled WGS sequence"/>
</dbReference>
<sequence length="528" mass="57115">MTIHCLDHSALQAAVGHGPDLPEQAARIEARWLPGRGGRPAVLLLALLWGRRCPEVVRFLERSLAALFADYQATPQAWSETQALRQVLAALNQQLFGQRGSGALLPEVSAGVLLLQGDEATFMQVGDCGLLRWREGVLQSLNGRESAPLGVQAELGLIQHSLPLSPGEFLLLAPQPLLAVADLELFSAGCRAATPAGLSALLQPLLVAPGAAGVMRAGSLASVQLPAPVETLPVLATLAAGEHVEGWAVQAPADFGPSGRFWWAEQEGEQAWLWLADRPVDELFRQREWVLRRAPCPGLPLLRPRAEPRRHALQVLRPLPGRVLSLAQWRRENPRPSAAQALALLRPLLTAVRALQRRGVLGLVLDPQLILLNEQGQVCLLPEQAACWPGVPRQNVTPAQLPLAPEVRAGQPLDGRCDQFSLASLCYWLLGGEWPALALGDGSQQARYDPLASAGRQLPNGWDGVLARALAPQARARFDALSEFQQALERPLSDAARLKPQAWPQPWRFALLGALMAQLLLALLVTLI</sequence>
<evidence type="ECO:0008006" key="3">
    <source>
        <dbReference type="Google" id="ProtNLM"/>
    </source>
</evidence>
<keyword evidence="2" id="KW-1185">Reference proteome</keyword>
<dbReference type="Gene3D" id="1.10.510.10">
    <property type="entry name" value="Transferase(Phosphotransferase) domain 1"/>
    <property type="match status" value="1"/>
</dbReference>
<dbReference type="InterPro" id="IPR036457">
    <property type="entry name" value="PPM-type-like_dom_sf"/>
</dbReference>
<dbReference type="Gene3D" id="3.60.40.10">
    <property type="entry name" value="PPM-type phosphatase domain"/>
    <property type="match status" value="1"/>
</dbReference>
<organism evidence="1 2">
    <name type="scientific">Pseudomonas fluvialis</name>
    <dbReference type="NCBI Taxonomy" id="1793966"/>
    <lineage>
        <taxon>Bacteria</taxon>
        <taxon>Pseudomonadati</taxon>
        <taxon>Pseudomonadota</taxon>
        <taxon>Gammaproteobacteria</taxon>
        <taxon>Pseudomonadales</taxon>
        <taxon>Pseudomonadaceae</taxon>
        <taxon>Pseudomonas</taxon>
    </lineage>
</organism>
<comment type="caution">
    <text evidence="1">The sequence shown here is derived from an EMBL/GenBank/DDBJ whole genome shotgun (WGS) entry which is preliminary data.</text>
</comment>
<dbReference type="AlphaFoldDB" id="A0A7X0ESA1"/>
<evidence type="ECO:0000313" key="2">
    <source>
        <dbReference type="Proteomes" id="UP000557193"/>
    </source>
</evidence>
<dbReference type="EMBL" id="JACHLL010000004">
    <property type="protein sequence ID" value="MBB6342317.1"/>
    <property type="molecule type" value="Genomic_DNA"/>
</dbReference>
<dbReference type="InterPro" id="IPR011009">
    <property type="entry name" value="Kinase-like_dom_sf"/>
</dbReference>
<evidence type="ECO:0000313" key="1">
    <source>
        <dbReference type="EMBL" id="MBB6342317.1"/>
    </source>
</evidence>
<protein>
    <recommendedName>
        <fullName evidence="3">Protein kinase</fullName>
    </recommendedName>
</protein>
<dbReference type="SUPFAM" id="SSF81606">
    <property type="entry name" value="PP2C-like"/>
    <property type="match status" value="1"/>
</dbReference>
<dbReference type="SUPFAM" id="SSF56112">
    <property type="entry name" value="Protein kinase-like (PK-like)"/>
    <property type="match status" value="1"/>
</dbReference>
<gene>
    <name evidence="1" type="ORF">HNP49_002499</name>
</gene>
<name>A0A7X0ESA1_9PSED</name>
<proteinExistence type="predicted"/>
<accession>A0A7X0ESA1</accession>
<dbReference type="RefSeq" id="WP_184683706.1">
    <property type="nucleotide sequence ID" value="NZ_JACHLL010000004.1"/>
</dbReference>